<evidence type="ECO:0000256" key="7">
    <source>
        <dbReference type="SAM" id="MobiDB-lite"/>
    </source>
</evidence>
<feature type="domain" description="Catalase core" evidence="8">
    <location>
        <begin position="9"/>
        <end position="82"/>
    </location>
</feature>
<keyword evidence="2" id="KW-0575">Peroxidase</keyword>
<dbReference type="PANTHER" id="PTHR11465:SF9">
    <property type="entry name" value="CATALASE"/>
    <property type="match status" value="1"/>
</dbReference>
<feature type="region of interest" description="Disordered" evidence="7">
    <location>
        <begin position="1"/>
        <end position="29"/>
    </location>
</feature>
<keyword evidence="3" id="KW-0349">Heme</keyword>
<evidence type="ECO:0000256" key="2">
    <source>
        <dbReference type="ARBA" id="ARBA00022559"/>
    </source>
</evidence>
<sequence>MEIKHGQLTTSWGAPVGDNQNSMTAGSRGPTLIQDVHLLEKLAHFNRERVPERVVHAKGAGAHGYFEVTHDVSSYTKADFFVRDW</sequence>
<keyword evidence="4" id="KW-0479">Metal-binding</keyword>
<evidence type="ECO:0000256" key="5">
    <source>
        <dbReference type="ARBA" id="ARBA00023002"/>
    </source>
</evidence>
<protein>
    <submittedName>
        <fullName evidence="9">Catalase</fullName>
    </submittedName>
</protein>
<dbReference type="GO" id="GO:0042542">
    <property type="term" value="P:response to hydrogen peroxide"/>
    <property type="evidence" value="ECO:0007669"/>
    <property type="project" value="TreeGrafter"/>
</dbReference>
<dbReference type="InterPro" id="IPR024708">
    <property type="entry name" value="Catalase_AS"/>
</dbReference>
<evidence type="ECO:0000256" key="4">
    <source>
        <dbReference type="ARBA" id="ARBA00022723"/>
    </source>
</evidence>
<dbReference type="Proteomes" id="UP000517523">
    <property type="component" value="Unassembled WGS sequence"/>
</dbReference>
<dbReference type="EMBL" id="JACHXJ010000001">
    <property type="protein sequence ID" value="MBB3125516.1"/>
    <property type="molecule type" value="Genomic_DNA"/>
</dbReference>
<dbReference type="SUPFAM" id="SSF56634">
    <property type="entry name" value="Heme-dependent catalase-like"/>
    <property type="match status" value="1"/>
</dbReference>
<gene>
    <name evidence="9" type="ORF">FHS19_000170</name>
</gene>
<keyword evidence="6" id="KW-0408">Iron</keyword>
<accession>A0A839TFA6</accession>
<name>A0A839TFA6_9BACL</name>
<dbReference type="GO" id="GO:0046872">
    <property type="term" value="F:metal ion binding"/>
    <property type="evidence" value="ECO:0007669"/>
    <property type="project" value="UniProtKB-KW"/>
</dbReference>
<dbReference type="Gene3D" id="4.10.91.20">
    <property type="match status" value="1"/>
</dbReference>
<dbReference type="Pfam" id="PF00199">
    <property type="entry name" value="Catalase"/>
    <property type="match status" value="1"/>
</dbReference>
<dbReference type="GO" id="GO:0020037">
    <property type="term" value="F:heme binding"/>
    <property type="evidence" value="ECO:0007669"/>
    <property type="project" value="InterPro"/>
</dbReference>
<comment type="similarity">
    <text evidence="1">Belongs to the catalase family.</text>
</comment>
<dbReference type="Gene3D" id="2.40.180.10">
    <property type="entry name" value="Catalase core domain"/>
    <property type="match status" value="1"/>
</dbReference>
<comment type="caution">
    <text evidence="9">The sequence shown here is derived from an EMBL/GenBank/DDBJ whole genome shotgun (WGS) entry which is preliminary data.</text>
</comment>
<feature type="compositionally biased region" description="Polar residues" evidence="7">
    <location>
        <begin position="7"/>
        <end position="25"/>
    </location>
</feature>
<evidence type="ECO:0000256" key="3">
    <source>
        <dbReference type="ARBA" id="ARBA00022617"/>
    </source>
</evidence>
<proteinExistence type="inferred from homology"/>
<evidence type="ECO:0000256" key="1">
    <source>
        <dbReference type="ARBA" id="ARBA00005329"/>
    </source>
</evidence>
<dbReference type="PROSITE" id="PS51402">
    <property type="entry name" value="CATALASE_3"/>
    <property type="match status" value="1"/>
</dbReference>
<evidence type="ECO:0000256" key="6">
    <source>
        <dbReference type="ARBA" id="ARBA00023004"/>
    </source>
</evidence>
<dbReference type="GO" id="GO:0005737">
    <property type="term" value="C:cytoplasm"/>
    <property type="evidence" value="ECO:0007669"/>
    <property type="project" value="TreeGrafter"/>
</dbReference>
<dbReference type="AlphaFoldDB" id="A0A839TFA6"/>
<organism evidence="9 10">
    <name type="scientific">Paenibacillus rhizosphaerae</name>
    <dbReference type="NCBI Taxonomy" id="297318"/>
    <lineage>
        <taxon>Bacteria</taxon>
        <taxon>Bacillati</taxon>
        <taxon>Bacillota</taxon>
        <taxon>Bacilli</taxon>
        <taxon>Bacillales</taxon>
        <taxon>Paenibacillaceae</taxon>
        <taxon>Paenibacillus</taxon>
    </lineage>
</organism>
<dbReference type="InterPro" id="IPR011614">
    <property type="entry name" value="Catalase_core"/>
</dbReference>
<evidence type="ECO:0000313" key="10">
    <source>
        <dbReference type="Proteomes" id="UP000517523"/>
    </source>
</evidence>
<dbReference type="GO" id="GO:0042744">
    <property type="term" value="P:hydrogen peroxide catabolic process"/>
    <property type="evidence" value="ECO:0007669"/>
    <property type="project" value="TreeGrafter"/>
</dbReference>
<keyword evidence="5" id="KW-0560">Oxidoreductase</keyword>
<dbReference type="GO" id="GO:0004096">
    <property type="term" value="F:catalase activity"/>
    <property type="evidence" value="ECO:0007669"/>
    <property type="project" value="InterPro"/>
</dbReference>
<evidence type="ECO:0000259" key="8">
    <source>
        <dbReference type="Pfam" id="PF00199"/>
    </source>
</evidence>
<dbReference type="PROSITE" id="PS00438">
    <property type="entry name" value="CATALASE_2"/>
    <property type="match status" value="1"/>
</dbReference>
<reference evidence="9 10" key="1">
    <citation type="submission" date="2020-08" db="EMBL/GenBank/DDBJ databases">
        <title>Genomic Encyclopedia of Type Strains, Phase III (KMG-III): the genomes of soil and plant-associated and newly described type strains.</title>
        <authorList>
            <person name="Whitman W."/>
        </authorList>
    </citation>
    <scope>NUCLEOTIDE SEQUENCE [LARGE SCALE GENOMIC DNA]</scope>
    <source>
        <strain evidence="9 10">CECT 5831</strain>
    </source>
</reference>
<evidence type="ECO:0000313" key="9">
    <source>
        <dbReference type="EMBL" id="MBB3125516.1"/>
    </source>
</evidence>
<dbReference type="InterPro" id="IPR020835">
    <property type="entry name" value="Catalase_sf"/>
</dbReference>
<dbReference type="InterPro" id="IPR018028">
    <property type="entry name" value="Catalase"/>
</dbReference>
<dbReference type="PANTHER" id="PTHR11465">
    <property type="entry name" value="CATALASE"/>
    <property type="match status" value="1"/>
</dbReference>